<dbReference type="GO" id="GO:0061503">
    <property type="term" value="F:tRNA threonylcarbamoyladenosine dehydratase"/>
    <property type="evidence" value="ECO:0007669"/>
    <property type="project" value="TreeGrafter"/>
</dbReference>
<dbReference type="OrthoDB" id="9804150at2"/>
<dbReference type="EMBL" id="FNID01000007">
    <property type="protein sequence ID" value="SDM89944.1"/>
    <property type="molecule type" value="Genomic_DNA"/>
</dbReference>
<evidence type="ECO:0000313" key="2">
    <source>
        <dbReference type="EMBL" id="SDM89944.1"/>
    </source>
</evidence>
<dbReference type="InterPro" id="IPR035985">
    <property type="entry name" value="Ubiquitin-activating_enz"/>
</dbReference>
<proteinExistence type="predicted"/>
<dbReference type="GO" id="GO:0061504">
    <property type="term" value="P:cyclic threonylcarbamoyladenosine biosynthetic process"/>
    <property type="evidence" value="ECO:0007669"/>
    <property type="project" value="TreeGrafter"/>
</dbReference>
<dbReference type="Proteomes" id="UP000199182">
    <property type="component" value="Unassembled WGS sequence"/>
</dbReference>
<dbReference type="RefSeq" id="WP_092638581.1">
    <property type="nucleotide sequence ID" value="NZ_FNID01000007.1"/>
</dbReference>
<sequence length="258" mass="27962">MQDEFSRTKLLLGAPAVDALKASRVAIFGIGGVGSYVVEALARSGVGGFALFDDDKVCLTNINRQLIATHATVGRQKTEVMRERILDINPKAQVEVFSCFYTAENADNYDLTQYNYIVDAIDTVSSKLELILRAYKLGVPIISCMGAGNKLDPTRFEVTDIYKTSVCPLARVMRKELKNLGVDKLKVVYSKEPPIAPVDIEGGGCKTGCVCPPDTKQKCTIRRQIPGSVAFVPSAAGLILAGEVIKDLVAPYLAKQDD</sequence>
<evidence type="ECO:0000313" key="3">
    <source>
        <dbReference type="Proteomes" id="UP000199182"/>
    </source>
</evidence>
<gene>
    <name evidence="2" type="ORF">SAMN05192585_10745</name>
</gene>
<dbReference type="PANTHER" id="PTHR43267">
    <property type="entry name" value="TRNA THREONYLCARBAMOYLADENOSINE DEHYDRATASE"/>
    <property type="match status" value="1"/>
</dbReference>
<dbReference type="AlphaFoldDB" id="A0A1G9WZG0"/>
<dbReference type="Gene3D" id="3.40.50.720">
    <property type="entry name" value="NAD(P)-binding Rossmann-like Domain"/>
    <property type="match status" value="1"/>
</dbReference>
<reference evidence="2 3" key="1">
    <citation type="submission" date="2016-10" db="EMBL/GenBank/DDBJ databases">
        <authorList>
            <person name="de Groot N.N."/>
        </authorList>
    </citation>
    <scope>NUCLEOTIDE SEQUENCE [LARGE SCALE GENOMIC DNA]</scope>
    <source>
        <strain evidence="2 3">CGMCC 1.5012</strain>
    </source>
</reference>
<dbReference type="InterPro" id="IPR000594">
    <property type="entry name" value="ThiF_NAD_FAD-bd"/>
</dbReference>
<keyword evidence="3" id="KW-1185">Reference proteome</keyword>
<accession>A0A1G9WZG0</accession>
<organism evidence="2 3">
    <name type="scientific">Acetanaerobacterium elongatum</name>
    <dbReference type="NCBI Taxonomy" id="258515"/>
    <lineage>
        <taxon>Bacteria</taxon>
        <taxon>Bacillati</taxon>
        <taxon>Bacillota</taxon>
        <taxon>Clostridia</taxon>
        <taxon>Eubacteriales</taxon>
        <taxon>Oscillospiraceae</taxon>
        <taxon>Acetanaerobacterium</taxon>
    </lineage>
</organism>
<dbReference type="GO" id="GO:0008641">
    <property type="term" value="F:ubiquitin-like modifier activating enzyme activity"/>
    <property type="evidence" value="ECO:0007669"/>
    <property type="project" value="InterPro"/>
</dbReference>
<dbReference type="STRING" id="258515.SAMN05192585_10745"/>
<dbReference type="Pfam" id="PF00899">
    <property type="entry name" value="ThiF"/>
    <property type="match status" value="1"/>
</dbReference>
<protein>
    <submittedName>
        <fullName evidence="2">tRNA A37 threonylcarbamoyladenosine dehydratase</fullName>
    </submittedName>
</protein>
<dbReference type="PANTHER" id="PTHR43267:SF1">
    <property type="entry name" value="TRNA THREONYLCARBAMOYLADENOSINE DEHYDRATASE"/>
    <property type="match status" value="1"/>
</dbReference>
<feature type="domain" description="THIF-type NAD/FAD binding fold" evidence="1">
    <location>
        <begin position="11"/>
        <end position="248"/>
    </location>
</feature>
<dbReference type="InterPro" id="IPR045886">
    <property type="entry name" value="ThiF/MoeB/HesA"/>
</dbReference>
<dbReference type="SUPFAM" id="SSF69572">
    <property type="entry name" value="Activating enzymes of the ubiquitin-like proteins"/>
    <property type="match status" value="1"/>
</dbReference>
<name>A0A1G9WZG0_9FIRM</name>
<evidence type="ECO:0000259" key="1">
    <source>
        <dbReference type="Pfam" id="PF00899"/>
    </source>
</evidence>
<dbReference type="CDD" id="cd00755">
    <property type="entry name" value="YgdL_like"/>
    <property type="match status" value="1"/>
</dbReference>